<feature type="compositionally biased region" description="Basic residues" evidence="1">
    <location>
        <begin position="196"/>
        <end position="206"/>
    </location>
</feature>
<feature type="region of interest" description="Disordered" evidence="1">
    <location>
        <begin position="280"/>
        <end position="313"/>
    </location>
</feature>
<sequence>MSSVAPPRRFEVEPLETTASMSEGQSQEQIGSSKPPRTFPVEPVETSTTNHRKLVPEPTETAPKMRRRFSPQLVGTSGRNSREKFAEEWATETTKSSNHREGKGKETGSGRRSARRFAPLLIETARRSRKSGDSAPVVLPSDKTEATPAKSARHRKTAHFEPIPPPPDNTPTTNVTQNPLFLEIQRATSPQAGRRPMLRKGPRCHSFRVPELDPITSSESEASNPPSPLSSRLTTTNNSCMYKEATRMRESVDERFSGYLLELAARAAEKQLREQAMAAYPNDDHHEQVDHFIGRDSDDEPSHTEPRSQRSPFNQVNWDLLAMQEHQKKLELQQELKQQRNKPREVVTNKPATSAYSPWGNPIGNTKPTAPRNGGGGPEKDAELTQMRKGARPPMLGSNIKFPRCPSPEPARFDPTQGCDAVRIAMCYLSEQSQVAEKGESLWCGLGDNKHASRVPSLWSSSSRPLPPTPPASNTDFACIDEKLTAELSMEEEFGDDFVTQVYNYLSLGYPSMAWPFDAELSKISQISIAELRQDDHLARTRGYIRLGQDGNLADAEITEESCMRWRALRTYIRVWAKQHPGMTGEKLAGGMGTAVRRGSWAI</sequence>
<dbReference type="AlphaFoldDB" id="A0A7C8I2R3"/>
<feature type="region of interest" description="Disordered" evidence="1">
    <location>
        <begin position="351"/>
        <end position="382"/>
    </location>
</feature>
<feature type="region of interest" description="Disordered" evidence="1">
    <location>
        <begin position="1"/>
        <end position="175"/>
    </location>
</feature>
<name>A0A7C8I2R3_9PLEO</name>
<evidence type="ECO:0000313" key="3">
    <source>
        <dbReference type="Proteomes" id="UP000481861"/>
    </source>
</evidence>
<reference evidence="2 3" key="1">
    <citation type="submission" date="2020-01" db="EMBL/GenBank/DDBJ databases">
        <authorList>
            <consortium name="DOE Joint Genome Institute"/>
            <person name="Haridas S."/>
            <person name="Albert R."/>
            <person name="Binder M."/>
            <person name="Bloem J."/>
            <person name="Labutti K."/>
            <person name="Salamov A."/>
            <person name="Andreopoulos B."/>
            <person name="Baker S.E."/>
            <person name="Barry K."/>
            <person name="Bills G."/>
            <person name="Bluhm B.H."/>
            <person name="Cannon C."/>
            <person name="Castanera R."/>
            <person name="Culley D.E."/>
            <person name="Daum C."/>
            <person name="Ezra D."/>
            <person name="Gonzalez J.B."/>
            <person name="Henrissat B."/>
            <person name="Kuo A."/>
            <person name="Liang C."/>
            <person name="Lipzen A."/>
            <person name="Lutzoni F."/>
            <person name="Magnuson J."/>
            <person name="Mondo S."/>
            <person name="Nolan M."/>
            <person name="Ohm R."/>
            <person name="Pangilinan J."/>
            <person name="Park H.-J.H."/>
            <person name="Ramirez L."/>
            <person name="Alfaro M."/>
            <person name="Sun H."/>
            <person name="Tritt A."/>
            <person name="Yoshinaga Y."/>
            <person name="Zwiers L.-H.L."/>
            <person name="Turgeon B.G."/>
            <person name="Goodwin S.B."/>
            <person name="Spatafora J.W."/>
            <person name="Crous P.W."/>
            <person name="Grigoriev I.V."/>
        </authorList>
    </citation>
    <scope>NUCLEOTIDE SEQUENCE [LARGE SCALE GENOMIC DNA]</scope>
    <source>
        <strain evidence="2 3">CBS 611.86</strain>
    </source>
</reference>
<evidence type="ECO:0000313" key="2">
    <source>
        <dbReference type="EMBL" id="KAF2869297.1"/>
    </source>
</evidence>
<keyword evidence="3" id="KW-1185">Reference proteome</keyword>
<feature type="region of interest" description="Disordered" evidence="1">
    <location>
        <begin position="187"/>
        <end position="237"/>
    </location>
</feature>
<accession>A0A7C8I2R3</accession>
<proteinExistence type="predicted"/>
<feature type="compositionally biased region" description="Basic and acidic residues" evidence="1">
    <location>
        <begin position="282"/>
        <end position="308"/>
    </location>
</feature>
<organism evidence="2 3">
    <name type="scientific">Massariosphaeria phaeospora</name>
    <dbReference type="NCBI Taxonomy" id="100035"/>
    <lineage>
        <taxon>Eukaryota</taxon>
        <taxon>Fungi</taxon>
        <taxon>Dikarya</taxon>
        <taxon>Ascomycota</taxon>
        <taxon>Pezizomycotina</taxon>
        <taxon>Dothideomycetes</taxon>
        <taxon>Pleosporomycetidae</taxon>
        <taxon>Pleosporales</taxon>
        <taxon>Pleosporales incertae sedis</taxon>
        <taxon>Massariosphaeria</taxon>
    </lineage>
</organism>
<evidence type="ECO:0000256" key="1">
    <source>
        <dbReference type="SAM" id="MobiDB-lite"/>
    </source>
</evidence>
<dbReference type="OrthoDB" id="4716584at2759"/>
<dbReference type="Proteomes" id="UP000481861">
    <property type="component" value="Unassembled WGS sequence"/>
</dbReference>
<dbReference type="EMBL" id="JAADJZ010000016">
    <property type="protein sequence ID" value="KAF2869297.1"/>
    <property type="molecule type" value="Genomic_DNA"/>
</dbReference>
<comment type="caution">
    <text evidence="2">The sequence shown here is derived from an EMBL/GenBank/DDBJ whole genome shotgun (WGS) entry which is preliminary data.</text>
</comment>
<protein>
    <submittedName>
        <fullName evidence="2">Uncharacterized protein</fullName>
    </submittedName>
</protein>
<feature type="compositionally biased region" description="Basic and acidic residues" evidence="1">
    <location>
        <begin position="98"/>
        <end position="109"/>
    </location>
</feature>
<gene>
    <name evidence="2" type="ORF">BDV95DRAFT_498733</name>
</gene>
<feature type="compositionally biased region" description="Low complexity" evidence="1">
    <location>
        <begin position="20"/>
        <end position="33"/>
    </location>
</feature>